<keyword evidence="7" id="KW-1185">Reference proteome</keyword>
<dbReference type="Gene3D" id="1.20.140.10">
    <property type="entry name" value="Butyryl-CoA Dehydrogenase, subunit A, domain 3"/>
    <property type="match status" value="1"/>
</dbReference>
<evidence type="ECO:0000256" key="2">
    <source>
        <dbReference type="ARBA" id="ARBA00022827"/>
    </source>
</evidence>
<organism evidence="6 7">
    <name type="scientific">Pseudonocardia halophobica</name>
    <dbReference type="NCBI Taxonomy" id="29401"/>
    <lineage>
        <taxon>Bacteria</taxon>
        <taxon>Bacillati</taxon>
        <taxon>Actinomycetota</taxon>
        <taxon>Actinomycetes</taxon>
        <taxon>Pseudonocardiales</taxon>
        <taxon>Pseudonocardiaceae</taxon>
        <taxon>Pseudonocardia</taxon>
    </lineage>
</organism>
<protein>
    <submittedName>
        <fullName evidence="6">4-hydroxybutyryl-CoA dehydratase</fullName>
    </submittedName>
</protein>
<dbReference type="InterPro" id="IPR046373">
    <property type="entry name" value="Acyl-CoA_Oxase/DH_mid-dom_sf"/>
</dbReference>
<dbReference type="SUPFAM" id="SSF47203">
    <property type="entry name" value="Acyl-CoA dehydrogenase C-terminal domain-like"/>
    <property type="match status" value="1"/>
</dbReference>
<dbReference type="InterPro" id="IPR004925">
    <property type="entry name" value="HpaB/PvcC/4-BUDH"/>
</dbReference>
<dbReference type="Pfam" id="PF11794">
    <property type="entry name" value="HpaB_N"/>
    <property type="match status" value="1"/>
</dbReference>
<gene>
    <name evidence="6" type="ORF">GCM10017577_31840</name>
</gene>
<keyword evidence="2" id="KW-0274">FAD</keyword>
<feature type="domain" description="HpaB/PvcC/4-BUDH C-terminal" evidence="4">
    <location>
        <begin position="265"/>
        <end position="453"/>
    </location>
</feature>
<dbReference type="RefSeq" id="WP_037045367.1">
    <property type="nucleotide sequence ID" value="NZ_BAAAUZ010000043.1"/>
</dbReference>
<reference evidence="6" key="2">
    <citation type="submission" date="2023-01" db="EMBL/GenBank/DDBJ databases">
        <authorList>
            <person name="Sun Q."/>
            <person name="Evtushenko L."/>
        </authorList>
    </citation>
    <scope>NUCLEOTIDE SEQUENCE</scope>
    <source>
        <strain evidence="6">VKM Ac-1069</strain>
    </source>
</reference>
<evidence type="ECO:0000259" key="4">
    <source>
        <dbReference type="Pfam" id="PF03241"/>
    </source>
</evidence>
<sequence>MKTGEQYLASLDDGRKVWFEGELVERIADHPILGRSAQLIAEGYDKVYDPTGDHSPFSDVPTDAAGLREHIDFVHDLGMLAHVTYTSIMTLLTAAGRIMDSCPEEVERINAFVARARAEDIRITQCITDAKGHRKVRPGQQEDPDSYVHVVERRDDGVVVRGAKLHITAASLGHELMVIPTKGMKPGEEDYAIACMIPVNAPGVKIVDVSYAPRHADTGTFPVSGPVSYPESFVILDDVFVPTERIFLDGQTKYATVFAHSLGLWERLGGLSSMADGADLLVGLAQLIAQANGTESVAHVRDKIDDMIIQATLIRASLEAAITHCHVGDNGAAFPDELYTNAGKYYAASHYDRLVQSLHDIAGGSIVTAPSLADLQNPEVGPAVRKYMQGNPEFDGETRLRLFHVIRDLTADTYGGWRLVTNIQAGGGLYAQKIVTRKWYPMESAVARAKELVGVPFAP</sequence>
<evidence type="ECO:0000313" key="6">
    <source>
        <dbReference type="EMBL" id="GLL12043.1"/>
    </source>
</evidence>
<name>A0A9W6NWU1_9PSEU</name>
<dbReference type="InterPro" id="IPR024719">
    <property type="entry name" value="HpaB/PvcC/4-BUDH_C"/>
</dbReference>
<dbReference type="InterPro" id="IPR024674">
    <property type="entry name" value="HpaB/PvcC/4-BUDH_N"/>
</dbReference>
<dbReference type="EMBL" id="BSFQ01000011">
    <property type="protein sequence ID" value="GLL12043.1"/>
    <property type="molecule type" value="Genomic_DNA"/>
</dbReference>
<dbReference type="Gene3D" id="1.10.3140.10">
    <property type="entry name" value="4-hydroxybutyryl-coa dehydratase, domain 1"/>
    <property type="match status" value="1"/>
</dbReference>
<keyword evidence="3" id="KW-0560">Oxidoreductase</keyword>
<dbReference type="PANTHER" id="PTHR36117:SF3">
    <property type="entry name" value="4-HYDROXYPHENYLACETATE 3-MONOOXYGENASE-RELATED"/>
    <property type="match status" value="1"/>
</dbReference>
<dbReference type="AlphaFoldDB" id="A0A9W6NWU1"/>
<reference evidence="6" key="1">
    <citation type="journal article" date="2014" name="Int. J. Syst. Evol. Microbiol.">
        <title>Complete genome sequence of Corynebacterium casei LMG S-19264T (=DSM 44701T), isolated from a smear-ripened cheese.</title>
        <authorList>
            <consortium name="US DOE Joint Genome Institute (JGI-PGF)"/>
            <person name="Walter F."/>
            <person name="Albersmeier A."/>
            <person name="Kalinowski J."/>
            <person name="Ruckert C."/>
        </authorList>
    </citation>
    <scope>NUCLEOTIDE SEQUENCE</scope>
    <source>
        <strain evidence="6">VKM Ac-1069</strain>
    </source>
</reference>
<dbReference type="Pfam" id="PF03241">
    <property type="entry name" value="HpaB"/>
    <property type="match status" value="1"/>
</dbReference>
<proteinExistence type="predicted"/>
<feature type="domain" description="HpaB/PvcC/4-BUDH N-terminal" evidence="5">
    <location>
        <begin position="3"/>
        <end position="248"/>
    </location>
</feature>
<dbReference type="SUPFAM" id="SSF56645">
    <property type="entry name" value="Acyl-CoA dehydrogenase NM domain-like"/>
    <property type="match status" value="1"/>
</dbReference>
<dbReference type="Proteomes" id="UP001143463">
    <property type="component" value="Unassembled WGS sequence"/>
</dbReference>
<dbReference type="Gene3D" id="2.40.110.10">
    <property type="entry name" value="Butyryl-CoA Dehydrogenase, subunit A, domain 2"/>
    <property type="match status" value="1"/>
</dbReference>
<dbReference type="GO" id="GO:0016627">
    <property type="term" value="F:oxidoreductase activity, acting on the CH-CH group of donors"/>
    <property type="evidence" value="ECO:0007669"/>
    <property type="project" value="InterPro"/>
</dbReference>
<evidence type="ECO:0000256" key="1">
    <source>
        <dbReference type="ARBA" id="ARBA00022630"/>
    </source>
</evidence>
<comment type="caution">
    <text evidence="6">The sequence shown here is derived from an EMBL/GenBank/DDBJ whole genome shotgun (WGS) entry which is preliminary data.</text>
</comment>
<dbReference type="InterPro" id="IPR036250">
    <property type="entry name" value="AcylCo_DH-like_C"/>
</dbReference>
<keyword evidence="1" id="KW-0285">Flavoprotein</keyword>
<evidence type="ECO:0000256" key="3">
    <source>
        <dbReference type="ARBA" id="ARBA00023002"/>
    </source>
</evidence>
<evidence type="ECO:0000313" key="7">
    <source>
        <dbReference type="Proteomes" id="UP001143463"/>
    </source>
</evidence>
<evidence type="ECO:0000259" key="5">
    <source>
        <dbReference type="Pfam" id="PF11794"/>
    </source>
</evidence>
<dbReference type="PANTHER" id="PTHR36117">
    <property type="entry name" value="4-HYDROXYPHENYLACETATE 3-MONOOXYGENASE-RELATED"/>
    <property type="match status" value="1"/>
</dbReference>
<accession>A0A9W6NWU1</accession>
<dbReference type="InterPro" id="IPR009100">
    <property type="entry name" value="AcylCoA_DH/oxidase_NM_dom_sf"/>
</dbReference>